<feature type="domain" description="NERD" evidence="1">
    <location>
        <begin position="13"/>
        <end position="123"/>
    </location>
</feature>
<dbReference type="GO" id="GO:0005829">
    <property type="term" value="C:cytosol"/>
    <property type="evidence" value="ECO:0007669"/>
    <property type="project" value="TreeGrafter"/>
</dbReference>
<dbReference type="Proteomes" id="UP000093355">
    <property type="component" value="Unassembled WGS sequence"/>
</dbReference>
<reference evidence="2 3" key="1">
    <citation type="submission" date="2016-05" db="EMBL/GenBank/DDBJ databases">
        <authorList>
            <person name="Lavstsen T."/>
            <person name="Jespersen J.S."/>
        </authorList>
    </citation>
    <scope>NUCLEOTIDE SEQUENCE [LARGE SCALE GENOMIC DNA]</scope>
    <source>
        <strain evidence="2 3">YLB-01</strain>
    </source>
</reference>
<dbReference type="EMBL" id="LXMD01000012">
    <property type="protein sequence ID" value="OCG75606.1"/>
    <property type="molecule type" value="Genomic_DNA"/>
</dbReference>
<dbReference type="GO" id="GO:0033202">
    <property type="term" value="C:DNA helicase complex"/>
    <property type="evidence" value="ECO:0007669"/>
    <property type="project" value="TreeGrafter"/>
</dbReference>
<name>A0A1B9NG89_9MICO</name>
<dbReference type="SUPFAM" id="SSF52540">
    <property type="entry name" value="P-loop containing nucleoside triphosphate hydrolases"/>
    <property type="match status" value="1"/>
</dbReference>
<dbReference type="InterPro" id="IPR011528">
    <property type="entry name" value="NERD"/>
</dbReference>
<evidence type="ECO:0000259" key="1">
    <source>
        <dbReference type="Pfam" id="PF08378"/>
    </source>
</evidence>
<comment type="caution">
    <text evidence="2">The sequence shown here is derived from an EMBL/GenBank/DDBJ whole genome shotgun (WGS) entry which is preliminary data.</text>
</comment>
<dbReference type="PANTHER" id="PTHR11070">
    <property type="entry name" value="UVRD / RECB / PCRA DNA HELICASE FAMILY MEMBER"/>
    <property type="match status" value="1"/>
</dbReference>
<dbReference type="GO" id="GO:0003677">
    <property type="term" value="F:DNA binding"/>
    <property type="evidence" value="ECO:0007669"/>
    <property type="project" value="InterPro"/>
</dbReference>
<protein>
    <recommendedName>
        <fullName evidence="1">NERD domain-containing protein</fullName>
    </recommendedName>
</protein>
<accession>A0A1B9NG89</accession>
<evidence type="ECO:0000313" key="2">
    <source>
        <dbReference type="EMBL" id="OCG75606.1"/>
    </source>
</evidence>
<evidence type="ECO:0000313" key="3">
    <source>
        <dbReference type="Proteomes" id="UP000093355"/>
    </source>
</evidence>
<dbReference type="GO" id="GO:0005524">
    <property type="term" value="F:ATP binding"/>
    <property type="evidence" value="ECO:0007669"/>
    <property type="project" value="InterPro"/>
</dbReference>
<gene>
    <name evidence="2" type="ORF">A7J15_00660</name>
</gene>
<dbReference type="Gene3D" id="3.40.50.300">
    <property type="entry name" value="P-loop containing nucleotide triphosphate hydrolases"/>
    <property type="match status" value="2"/>
</dbReference>
<organism evidence="2 3">
    <name type="scientific">Microbacterium sediminis</name>
    <dbReference type="NCBI Taxonomy" id="904291"/>
    <lineage>
        <taxon>Bacteria</taxon>
        <taxon>Bacillati</taxon>
        <taxon>Actinomycetota</taxon>
        <taxon>Actinomycetes</taxon>
        <taxon>Micrococcales</taxon>
        <taxon>Microbacteriaceae</taxon>
        <taxon>Microbacterium</taxon>
    </lineage>
</organism>
<dbReference type="Pfam" id="PF13604">
    <property type="entry name" value="AAA_30"/>
    <property type="match status" value="1"/>
</dbReference>
<sequence>MIPARPRSGANGSERRVFDAFAGARGIDDWVVIHGLQIRRHVGQFQGEADFIVIVPGHGMVVIEAKSPEYVEYRDGEWTLDRVPNPGKSPFDQVDGAVRSLRGFLKSRELLAGSEPIARLVWFTSLGRHLFENRSPGDMQFFEWELAFRDDLRDPVALVEHVLAEHDAWYAAVEGVDHDPSVMTPEHSDAIARALVGDFAGGRTAADRKLERRDDEEKLLKSQRVLLDAVARNSRLCFEGPAGTGKSYLLTSLAKTWAAEGARTLLTCWNLLMADELVAAGRHRPTLEAMSLNALLLRIAGVEKNPDDAPRGWYEQELPRLALERLRADPSLGGYDAICIDEFQDVAGFPDVVALLRELAEPSAASAPARVAVAADPRQQILRPAETHADPWAVASESFPGMVHVAMRQSVRQVRALSSAAEELLGRRFGYTGHRLVSNDVGGMRVDRVGDSPTSALAGALRDLLQQHPAHDIVVLSPFGERRSLVGRMLASPHFTKDEKWLRAQLRHVGDTPDDARPKGAVRWGSIGKFKGLDAEAVILTDIGDDGLAFAKETGLPWFDLLYVGLTRAKYRCVVLPN</sequence>
<proteinExistence type="predicted"/>
<dbReference type="Pfam" id="PF08378">
    <property type="entry name" value="NERD"/>
    <property type="match status" value="1"/>
</dbReference>
<dbReference type="PANTHER" id="PTHR11070:SF59">
    <property type="entry name" value="DNA 3'-5' HELICASE"/>
    <property type="match status" value="1"/>
</dbReference>
<dbReference type="InterPro" id="IPR000212">
    <property type="entry name" value="DNA_helicase_UvrD/REP"/>
</dbReference>
<dbReference type="GO" id="GO:0043138">
    <property type="term" value="F:3'-5' DNA helicase activity"/>
    <property type="evidence" value="ECO:0007669"/>
    <property type="project" value="TreeGrafter"/>
</dbReference>
<dbReference type="GO" id="GO:0000725">
    <property type="term" value="P:recombinational repair"/>
    <property type="evidence" value="ECO:0007669"/>
    <property type="project" value="TreeGrafter"/>
</dbReference>
<keyword evidence="3" id="KW-1185">Reference proteome</keyword>
<dbReference type="STRING" id="904291.A7J15_00660"/>
<dbReference type="AlphaFoldDB" id="A0A1B9NG89"/>
<dbReference type="InterPro" id="IPR027417">
    <property type="entry name" value="P-loop_NTPase"/>
</dbReference>